<dbReference type="PANTHER" id="PTHR43649:SF33">
    <property type="entry name" value="POLYGALACTURONAN_RHAMNOGALACTURONAN-BINDING PROTEIN YTCQ"/>
    <property type="match status" value="1"/>
</dbReference>
<comment type="caution">
    <text evidence="8">The sequence shown here is derived from an EMBL/GenBank/DDBJ whole genome shotgun (WGS) entry which is preliminary data.</text>
</comment>
<keyword evidence="5" id="KW-0449">Lipoprotein</keyword>
<evidence type="ECO:0000256" key="7">
    <source>
        <dbReference type="SAM" id="SignalP"/>
    </source>
</evidence>
<feature type="region of interest" description="Disordered" evidence="6">
    <location>
        <begin position="29"/>
        <end position="51"/>
    </location>
</feature>
<evidence type="ECO:0000313" key="9">
    <source>
        <dbReference type="Proteomes" id="UP001493487"/>
    </source>
</evidence>
<evidence type="ECO:0000256" key="2">
    <source>
        <dbReference type="ARBA" id="ARBA00022729"/>
    </source>
</evidence>
<dbReference type="InterPro" id="IPR006059">
    <property type="entry name" value="SBP"/>
</dbReference>
<keyword evidence="1" id="KW-1003">Cell membrane</keyword>
<evidence type="ECO:0000313" key="8">
    <source>
        <dbReference type="EMBL" id="MEQ4485776.1"/>
    </source>
</evidence>
<protein>
    <submittedName>
        <fullName evidence="8">Extracellular solute-binding protein</fullName>
    </submittedName>
</protein>
<dbReference type="RefSeq" id="WP_232188695.1">
    <property type="nucleotide sequence ID" value="NZ_JAIOAP010000016.1"/>
</dbReference>
<evidence type="ECO:0000256" key="6">
    <source>
        <dbReference type="SAM" id="MobiDB-lite"/>
    </source>
</evidence>
<dbReference type="Proteomes" id="UP001493487">
    <property type="component" value="Unassembled WGS sequence"/>
</dbReference>
<dbReference type="PROSITE" id="PS51257">
    <property type="entry name" value="PROKAR_LIPOPROTEIN"/>
    <property type="match status" value="1"/>
</dbReference>
<feature type="signal peptide" evidence="7">
    <location>
        <begin position="1"/>
        <end position="26"/>
    </location>
</feature>
<dbReference type="EMBL" id="JASKHM010000017">
    <property type="protein sequence ID" value="MEQ4485776.1"/>
    <property type="molecule type" value="Genomic_DNA"/>
</dbReference>
<feature type="compositionally biased region" description="Low complexity" evidence="6">
    <location>
        <begin position="39"/>
        <end position="50"/>
    </location>
</feature>
<gene>
    <name evidence="8" type="ORF">QJS35_25685</name>
</gene>
<dbReference type="SUPFAM" id="SSF53850">
    <property type="entry name" value="Periplasmic binding protein-like II"/>
    <property type="match status" value="1"/>
</dbReference>
<evidence type="ECO:0000256" key="4">
    <source>
        <dbReference type="ARBA" id="ARBA00023139"/>
    </source>
</evidence>
<proteinExistence type="predicted"/>
<feature type="chain" id="PRO_5045414143" evidence="7">
    <location>
        <begin position="27"/>
        <end position="462"/>
    </location>
</feature>
<organism evidence="8 9">
    <name type="scientific">Cohnella silvisoli</name>
    <dbReference type="NCBI Taxonomy" id="2873699"/>
    <lineage>
        <taxon>Bacteria</taxon>
        <taxon>Bacillati</taxon>
        <taxon>Bacillota</taxon>
        <taxon>Bacilli</taxon>
        <taxon>Bacillales</taxon>
        <taxon>Paenibacillaceae</taxon>
        <taxon>Cohnella</taxon>
    </lineage>
</organism>
<name>A0ABV1L0M4_9BACL</name>
<evidence type="ECO:0000256" key="1">
    <source>
        <dbReference type="ARBA" id="ARBA00022475"/>
    </source>
</evidence>
<sequence length="462" mass="51120">MIKRMNMKTILISIIMVVLISATACGKSASPTASGNKETGNTATGDTATGEKAAEPTDLTVWWYAFWNGKDGTPEGWIREKADEFMALHPNVKKINIEMLPGDTGPQKIDTSIAAGSPPDVTYIDLAFLPKYLKQKVVIPASDYMTQEEIDDFFKSLSDYATYDGKLYALPILIAPRVLYANKTMLEEMGLADKLPLEGDRSWTIEQFKEIAQKFPYKKGGKTYYAEQINTTALNWTHLFWFWNFGADLYNKGDTQFILNSPEGVKALDFMLEMVDAGSFRLVSGGAKPSDFWAGDLAFSLGLALTEDKVKETLKEKTPEGQPIPEVVAIQFPRGPGVDIAKSYSGIGGLTVFKQKKADENHTKMAMEFAKFLTNGENNKIVKELGVFPTKKSSGDVFGGDVNAKIARIMMEDGKDLGKGEQTYKIFEKLINAELDSAFSKKKTSQQTLDDLAKKANDMLKQ</sequence>
<dbReference type="Pfam" id="PF13416">
    <property type="entry name" value="SBP_bac_8"/>
    <property type="match status" value="1"/>
</dbReference>
<dbReference type="Gene3D" id="3.40.190.10">
    <property type="entry name" value="Periplasmic binding protein-like II"/>
    <property type="match status" value="1"/>
</dbReference>
<keyword evidence="3" id="KW-0472">Membrane</keyword>
<keyword evidence="2 7" id="KW-0732">Signal</keyword>
<dbReference type="InterPro" id="IPR050490">
    <property type="entry name" value="Bact_solute-bd_prot1"/>
</dbReference>
<accession>A0ABV1L0M4</accession>
<reference evidence="8 9" key="1">
    <citation type="journal article" date="2023" name="Genome Announc.">
        <title>Pan-Genome Analyses of the Genus Cohnella and Proposal of the Novel Species Cohnella silvisoli sp. nov., Isolated from Forest Soil.</title>
        <authorList>
            <person name="Wang C."/>
            <person name="Mao L."/>
            <person name="Bao G."/>
            <person name="Zhu H."/>
        </authorList>
    </citation>
    <scope>NUCLEOTIDE SEQUENCE [LARGE SCALE GENOMIC DNA]</scope>
    <source>
        <strain evidence="8 9">NL03-T5-1</strain>
    </source>
</reference>
<keyword evidence="9" id="KW-1185">Reference proteome</keyword>
<evidence type="ECO:0000256" key="3">
    <source>
        <dbReference type="ARBA" id="ARBA00023136"/>
    </source>
</evidence>
<dbReference type="PANTHER" id="PTHR43649">
    <property type="entry name" value="ARABINOSE-BINDING PROTEIN-RELATED"/>
    <property type="match status" value="1"/>
</dbReference>
<feature type="compositionally biased region" description="Polar residues" evidence="6">
    <location>
        <begin position="29"/>
        <end position="38"/>
    </location>
</feature>
<evidence type="ECO:0000256" key="5">
    <source>
        <dbReference type="ARBA" id="ARBA00023288"/>
    </source>
</evidence>
<keyword evidence="4" id="KW-0564">Palmitate</keyword>